<sequence>MTHLYFLSFYLIWLLFPLLDCSPFDIPLLAKPSVKKLDEIYGDDLKTPLLKDSSTAFQVDRQKPNRGNVKSILKFTKGGITNLVKTRTRTRIPQSQVLLSWDASYAIAQKADKPSEVSEVQAMVKTILDLGPQCNAVDINKLISRINLHSLSLEDDSLRPAERLWFVGVLSFLRSRLPEEDQKAAHSAIPDRWTAADLGRPREQFLRFFLKGTHLRMAVQDMWSEVPSKLETSEYVIQEAMQRESIVHLIRKQIRMANAANRPSAEFQRLYLAFINLDTPIESNKAFDLVASIMKHLDQPKPTEKDGFDEESNTVRLLLHLEEYHEQSYRQLHSWFKLRNFEEKIFESDVRFQLADETLAPRFKRLLKGFENPKTINEPQIINVLETLKHEQISDPQVGRLFRALDFVFNSYERGNHFRLLLDEYPQIVPRLFEMLSKRRYGRLNPRWFLHDTLEHLIYMANEDRIAKEYRNELANHLVSRGVLSKDEIVQDSEHLPRADKDPILTSMLFGIFKQVSGLNKFMRNDKDTNSILVEYILHLMIFKIDRNGLSRLVLSYKNDPERVPDYHTENFILLYKEIAQFLITKSWDVDDAFNKFAPELQKLQTRLRTYASML</sequence>
<dbReference type="GeneID" id="18921723"/>
<evidence type="ECO:0008006" key="4">
    <source>
        <dbReference type="Google" id="ProtNLM"/>
    </source>
</evidence>
<evidence type="ECO:0000313" key="3">
    <source>
        <dbReference type="Proteomes" id="UP000001072"/>
    </source>
</evidence>
<evidence type="ECO:0000256" key="1">
    <source>
        <dbReference type="SAM" id="SignalP"/>
    </source>
</evidence>
<evidence type="ECO:0000313" key="2">
    <source>
        <dbReference type="EMBL" id="EGG10854.1"/>
    </source>
</evidence>
<dbReference type="RefSeq" id="XP_007405456.1">
    <property type="nucleotide sequence ID" value="XM_007405394.1"/>
</dbReference>
<accession>F4R8S0</accession>
<proteinExistence type="predicted"/>
<dbReference type="InParanoid" id="F4R8S0"/>
<organism evidence="3">
    <name type="scientific">Melampsora larici-populina (strain 98AG31 / pathotype 3-4-7)</name>
    <name type="common">Poplar leaf rust fungus</name>
    <dbReference type="NCBI Taxonomy" id="747676"/>
    <lineage>
        <taxon>Eukaryota</taxon>
        <taxon>Fungi</taxon>
        <taxon>Dikarya</taxon>
        <taxon>Basidiomycota</taxon>
        <taxon>Pucciniomycotina</taxon>
        <taxon>Pucciniomycetes</taxon>
        <taxon>Pucciniales</taxon>
        <taxon>Melampsoraceae</taxon>
        <taxon>Melampsora</taxon>
    </lineage>
</organism>
<protein>
    <recommendedName>
        <fullName evidence="4">Secreted protein</fullName>
    </recommendedName>
</protein>
<feature type="chain" id="PRO_5003314912" description="Secreted protein" evidence="1">
    <location>
        <begin position="22"/>
        <end position="615"/>
    </location>
</feature>
<name>F4R8S0_MELLP</name>
<keyword evidence="3" id="KW-1185">Reference proteome</keyword>
<feature type="signal peptide" evidence="1">
    <location>
        <begin position="1"/>
        <end position="21"/>
    </location>
</feature>
<dbReference type="HOGENOM" id="CLU_029551_0_0_1"/>
<gene>
    <name evidence="2" type="ORF">MELLADRAFT_102595</name>
</gene>
<dbReference type="AlphaFoldDB" id="F4R8S0"/>
<dbReference type="EMBL" id="GL883093">
    <property type="protein sequence ID" value="EGG10854.1"/>
    <property type="molecule type" value="Genomic_DNA"/>
</dbReference>
<dbReference type="Proteomes" id="UP000001072">
    <property type="component" value="Unassembled WGS sequence"/>
</dbReference>
<keyword evidence="1" id="KW-0732">Signal</keyword>
<reference evidence="3" key="1">
    <citation type="journal article" date="2011" name="Proc. Natl. Acad. Sci. U.S.A.">
        <title>Obligate biotrophy features unraveled by the genomic analysis of rust fungi.</title>
        <authorList>
            <person name="Duplessis S."/>
            <person name="Cuomo C.A."/>
            <person name="Lin Y.-C."/>
            <person name="Aerts A."/>
            <person name="Tisserant E."/>
            <person name="Veneault-Fourrey C."/>
            <person name="Joly D.L."/>
            <person name="Hacquard S."/>
            <person name="Amselem J."/>
            <person name="Cantarel B.L."/>
            <person name="Chiu R."/>
            <person name="Coutinho P.M."/>
            <person name="Feau N."/>
            <person name="Field M."/>
            <person name="Frey P."/>
            <person name="Gelhaye E."/>
            <person name="Goldberg J."/>
            <person name="Grabherr M.G."/>
            <person name="Kodira C.D."/>
            <person name="Kohler A."/>
            <person name="Kuees U."/>
            <person name="Lindquist E.A."/>
            <person name="Lucas S.M."/>
            <person name="Mago R."/>
            <person name="Mauceli E."/>
            <person name="Morin E."/>
            <person name="Murat C."/>
            <person name="Pangilinan J.L."/>
            <person name="Park R."/>
            <person name="Pearson M."/>
            <person name="Quesneville H."/>
            <person name="Rouhier N."/>
            <person name="Sakthikumar S."/>
            <person name="Salamov A.A."/>
            <person name="Schmutz J."/>
            <person name="Selles B."/>
            <person name="Shapiro H."/>
            <person name="Tanguay P."/>
            <person name="Tuskan G.A."/>
            <person name="Henrissat B."/>
            <person name="Van de Peer Y."/>
            <person name="Rouze P."/>
            <person name="Ellis J.G."/>
            <person name="Dodds P.N."/>
            <person name="Schein J.E."/>
            <person name="Zhong S."/>
            <person name="Hamelin R.C."/>
            <person name="Grigoriev I.V."/>
            <person name="Szabo L.J."/>
            <person name="Martin F."/>
        </authorList>
    </citation>
    <scope>NUCLEOTIDE SEQUENCE [LARGE SCALE GENOMIC DNA]</scope>
    <source>
        <strain evidence="3">98AG31 / pathotype 3-4-7</strain>
    </source>
</reference>
<dbReference type="KEGG" id="mlr:MELLADRAFT_102595"/>
<dbReference type="VEuPathDB" id="FungiDB:MELLADRAFT_102595"/>